<organism evidence="2 3">
    <name type="scientific">Bombiscardovia coagulans</name>
    <dbReference type="NCBI Taxonomy" id="686666"/>
    <lineage>
        <taxon>Bacteria</taxon>
        <taxon>Bacillati</taxon>
        <taxon>Actinomycetota</taxon>
        <taxon>Actinomycetes</taxon>
        <taxon>Bifidobacteriales</taxon>
        <taxon>Bifidobacteriaceae</taxon>
        <taxon>Bombiscardovia</taxon>
    </lineage>
</organism>
<dbReference type="InterPro" id="IPR010998">
    <property type="entry name" value="Integrase_recombinase_N"/>
</dbReference>
<dbReference type="InterPro" id="IPR011010">
    <property type="entry name" value="DNA_brk_join_enz"/>
</dbReference>
<dbReference type="EMBL" id="MWWS01000002">
    <property type="protein sequence ID" value="OZG50849.1"/>
    <property type="molecule type" value="Genomic_DNA"/>
</dbReference>
<keyword evidence="1" id="KW-0238">DNA-binding</keyword>
<evidence type="ECO:0000313" key="2">
    <source>
        <dbReference type="EMBL" id="OZG50849.1"/>
    </source>
</evidence>
<name>A0A261EVG2_9BIFI</name>
<dbReference type="Gene3D" id="1.10.150.130">
    <property type="match status" value="1"/>
</dbReference>
<dbReference type="AlphaFoldDB" id="A0A261EVG2"/>
<gene>
    <name evidence="2" type="ORF">BOCO_0035</name>
</gene>
<comment type="caution">
    <text evidence="2">The sequence shown here is derived from an EMBL/GenBank/DDBJ whole genome shotgun (WGS) entry which is preliminary data.</text>
</comment>
<dbReference type="SUPFAM" id="SSF56349">
    <property type="entry name" value="DNA breaking-rejoining enzymes"/>
    <property type="match status" value="1"/>
</dbReference>
<dbReference type="GO" id="GO:0003677">
    <property type="term" value="F:DNA binding"/>
    <property type="evidence" value="ECO:0007669"/>
    <property type="project" value="UniProtKB-KW"/>
</dbReference>
<dbReference type="Proteomes" id="UP000216004">
    <property type="component" value="Unassembled WGS sequence"/>
</dbReference>
<proteinExistence type="predicted"/>
<protein>
    <submittedName>
        <fullName evidence="2">Uncharacterized protein</fullName>
    </submittedName>
</protein>
<evidence type="ECO:0000313" key="3">
    <source>
        <dbReference type="Proteomes" id="UP000216004"/>
    </source>
</evidence>
<reference evidence="2 3" key="1">
    <citation type="journal article" date="2017" name="BMC Genomics">
        <title>Comparative genomic and phylogenomic analyses of the Bifidobacteriaceae family.</title>
        <authorList>
            <person name="Lugli G.A."/>
            <person name="Milani C."/>
            <person name="Turroni F."/>
            <person name="Duranti S."/>
            <person name="Mancabelli L."/>
            <person name="Mangifesta M."/>
            <person name="Ferrario C."/>
            <person name="Modesto M."/>
            <person name="Mattarelli P."/>
            <person name="Jiri K."/>
            <person name="van Sinderen D."/>
            <person name="Ventura M."/>
        </authorList>
    </citation>
    <scope>NUCLEOTIDE SEQUENCE [LARGE SCALE GENOMIC DNA]</scope>
    <source>
        <strain evidence="2 3">DSM 22924</strain>
    </source>
</reference>
<keyword evidence="3" id="KW-1185">Reference proteome</keyword>
<evidence type="ECO:0000256" key="1">
    <source>
        <dbReference type="ARBA" id="ARBA00023125"/>
    </source>
</evidence>
<accession>A0A261EVG2</accession>
<sequence>MPQWGDVALKDISTSRIQHWYVSLAEGTAPYVGERGSDSSLSASSIRSAGNIVLGSILDVAVENRWIDVNPVTKARVPHTGPSNGEST</sequence>